<dbReference type="InterPro" id="IPR002826">
    <property type="entry name" value="MptE-like"/>
</dbReference>
<evidence type="ECO:0000259" key="2">
    <source>
        <dbReference type="Pfam" id="PF01973"/>
    </source>
</evidence>
<gene>
    <name evidence="4" type="ORF">M972_111848</name>
</gene>
<dbReference type="EMBL" id="PDBW01000001">
    <property type="protein sequence ID" value="PFH03052.1"/>
    <property type="molecule type" value="Genomic_DNA"/>
</dbReference>
<keyword evidence="1" id="KW-0175">Coiled coil</keyword>
<dbReference type="Proteomes" id="UP000223596">
    <property type="component" value="Unassembled WGS sequence"/>
</dbReference>
<evidence type="ECO:0000259" key="3">
    <source>
        <dbReference type="Pfam" id="PF20157"/>
    </source>
</evidence>
<dbReference type="PANTHER" id="PTHR41786:SF1">
    <property type="entry name" value="6-HYDROXYMETHYLPTERIN DIPHOSPHOKINASE MPTE-LIKE DOMAIN-CONTAINING PROTEIN"/>
    <property type="match status" value="1"/>
</dbReference>
<dbReference type="Pfam" id="PF20157">
    <property type="entry name" value="Maf_flag10_N"/>
    <property type="match status" value="1"/>
</dbReference>
<dbReference type="AlphaFoldDB" id="A0AB36TGM4"/>
<reference evidence="4 5" key="1">
    <citation type="submission" date="2017-09" db="EMBL/GenBank/DDBJ databases">
        <title>Evaluation of Pacific Biosciences Sequencing Technology to Finishing C. thermocellum Genome Sequences.</title>
        <authorList>
            <person name="Brown S."/>
        </authorList>
    </citation>
    <scope>NUCLEOTIDE SEQUENCE [LARGE SCALE GENOMIC DNA]</scope>
    <source>
        <strain evidence="4 5">AD2</strain>
    </source>
</reference>
<name>A0AB36TGM4_ACETH</name>
<evidence type="ECO:0000256" key="1">
    <source>
        <dbReference type="SAM" id="Coils"/>
    </source>
</evidence>
<accession>A0AB36TGM4</accession>
<evidence type="ECO:0000313" key="5">
    <source>
        <dbReference type="Proteomes" id="UP000223596"/>
    </source>
</evidence>
<dbReference type="PANTHER" id="PTHR41786">
    <property type="entry name" value="MOTILITY ACCESSORY FACTOR MAF"/>
    <property type="match status" value="1"/>
</dbReference>
<organism evidence="4 5">
    <name type="scientific">Acetivibrio thermocellus AD2</name>
    <dbReference type="NCBI Taxonomy" id="1138384"/>
    <lineage>
        <taxon>Bacteria</taxon>
        <taxon>Bacillati</taxon>
        <taxon>Bacillota</taxon>
        <taxon>Clostridia</taxon>
        <taxon>Eubacteriales</taxon>
        <taxon>Oscillospiraceae</taxon>
        <taxon>Acetivibrio</taxon>
    </lineage>
</organism>
<feature type="domain" description="6-hydroxymethylpterin diphosphokinase MptE-like" evidence="2">
    <location>
        <begin position="212"/>
        <end position="382"/>
    </location>
</feature>
<dbReference type="InterPro" id="IPR045376">
    <property type="entry name" value="Maf_N"/>
</dbReference>
<evidence type="ECO:0008006" key="6">
    <source>
        <dbReference type="Google" id="ProtNLM"/>
    </source>
</evidence>
<sequence>MNEVLAKNLSLLKEYQPETYLKLDRYIKGEYVPKDNSVEKILLARQDDLIINILVKCSDKDFLLCDHENPINEAYAWIDKYIDPSNKADIVFGMGLAFHLEVLLTSFPNKKVIVIEPNINLFYQIACIRNLEPVIKKAEIIVDEDLDVILERINSLFWDTEKGGIQVQPLEVYGEMFPEMWDKLRDSFIKLANNFTVDIATRRKFGELWVHNNIKNLNKICEASNAGVLVGKFKGIPGILVSAGPSLEKNIHLLKGLEDKCVIMAAGTAVRIMEDFGLAPHFMVGIDAGAKEGEIHSNVKNKDIYFIYSNQVSTYSVDGYKGPKFVMNYPIDMYTAGFFEYAGIKSDFFLSGPSVANTCFDILFKMGCDPIIIIGQDMAFTYGSMYAGEVPGTVVDGAGEAKRRGYVLAKDIYGNEVYTTRPFLAMRNWFEGYFEKVRDKTTIINATEGGLNISYARNETLEAALKSCNLSESGIKDHIRSLHEEGKFADTVASKIEEYRAYVQREIRRLEQLSKRQLETAEDLKRDVYHPSKSRSRFIKAVNSINEMSDRVLQSPIYNSLLKNLVEIDFYIIKAEVDRLVKILTKYDDIKNVYVNAILSQNQKLNASLGKIKKFFDESDVTA</sequence>
<dbReference type="GeneID" id="35805116"/>
<protein>
    <recommendedName>
        <fullName evidence="6">DUF115 domain-containing protein</fullName>
    </recommendedName>
</protein>
<evidence type="ECO:0000313" key="4">
    <source>
        <dbReference type="EMBL" id="PFH03052.1"/>
    </source>
</evidence>
<dbReference type="RefSeq" id="WP_003517918.1">
    <property type="nucleotide sequence ID" value="NZ_CP013828.1"/>
</dbReference>
<feature type="coiled-coil region" evidence="1">
    <location>
        <begin position="496"/>
        <end position="527"/>
    </location>
</feature>
<proteinExistence type="predicted"/>
<comment type="caution">
    <text evidence="4">The sequence shown here is derived from an EMBL/GenBank/DDBJ whole genome shotgun (WGS) entry which is preliminary data.</text>
</comment>
<dbReference type="Pfam" id="PF01973">
    <property type="entry name" value="MptE-like"/>
    <property type="match status" value="1"/>
</dbReference>
<feature type="domain" description="Glycosyltransferase Maf N-terminal" evidence="3">
    <location>
        <begin position="87"/>
        <end position="138"/>
    </location>
</feature>